<feature type="compositionally biased region" description="Low complexity" evidence="1">
    <location>
        <begin position="616"/>
        <end position="633"/>
    </location>
</feature>
<organism evidence="2 3">
    <name type="scientific">Cymbomonas tetramitiformis</name>
    <dbReference type="NCBI Taxonomy" id="36881"/>
    <lineage>
        <taxon>Eukaryota</taxon>
        <taxon>Viridiplantae</taxon>
        <taxon>Chlorophyta</taxon>
        <taxon>Pyramimonadophyceae</taxon>
        <taxon>Pyramimonadales</taxon>
        <taxon>Pyramimonadaceae</taxon>
        <taxon>Cymbomonas</taxon>
    </lineage>
</organism>
<protein>
    <submittedName>
        <fullName evidence="2">Uncharacterized protein</fullName>
    </submittedName>
</protein>
<accession>A0AAE0KRD8</accession>
<feature type="compositionally biased region" description="Low complexity" evidence="1">
    <location>
        <begin position="512"/>
        <end position="521"/>
    </location>
</feature>
<comment type="caution">
    <text evidence="2">The sequence shown here is derived from an EMBL/GenBank/DDBJ whole genome shotgun (WGS) entry which is preliminary data.</text>
</comment>
<name>A0AAE0KRD8_9CHLO</name>
<keyword evidence="3" id="KW-1185">Reference proteome</keyword>
<evidence type="ECO:0000313" key="3">
    <source>
        <dbReference type="Proteomes" id="UP001190700"/>
    </source>
</evidence>
<dbReference type="Proteomes" id="UP001190700">
    <property type="component" value="Unassembled WGS sequence"/>
</dbReference>
<feature type="compositionally biased region" description="Basic and acidic residues" evidence="1">
    <location>
        <begin position="102"/>
        <end position="114"/>
    </location>
</feature>
<dbReference type="PROSITE" id="PS50096">
    <property type="entry name" value="IQ"/>
    <property type="match status" value="1"/>
</dbReference>
<dbReference type="Gene3D" id="1.20.5.190">
    <property type="match status" value="1"/>
</dbReference>
<feature type="compositionally biased region" description="Pro residues" evidence="1">
    <location>
        <begin position="493"/>
        <end position="511"/>
    </location>
</feature>
<feature type="compositionally biased region" description="Low complexity" evidence="1">
    <location>
        <begin position="471"/>
        <end position="480"/>
    </location>
</feature>
<feature type="compositionally biased region" description="Pro residues" evidence="1">
    <location>
        <begin position="545"/>
        <end position="563"/>
    </location>
</feature>
<feature type="compositionally biased region" description="Pro residues" evidence="1">
    <location>
        <begin position="522"/>
        <end position="537"/>
    </location>
</feature>
<feature type="compositionally biased region" description="Pro residues" evidence="1">
    <location>
        <begin position="459"/>
        <end position="470"/>
    </location>
</feature>
<feature type="region of interest" description="Disordered" evidence="1">
    <location>
        <begin position="755"/>
        <end position="830"/>
    </location>
</feature>
<proteinExistence type="predicted"/>
<feature type="compositionally biased region" description="Basic and acidic residues" evidence="1">
    <location>
        <begin position="368"/>
        <end position="384"/>
    </location>
</feature>
<dbReference type="AlphaFoldDB" id="A0AAE0KRD8"/>
<feature type="region of interest" description="Disordered" evidence="1">
    <location>
        <begin position="417"/>
        <end position="633"/>
    </location>
</feature>
<dbReference type="EMBL" id="LGRX02020243">
    <property type="protein sequence ID" value="KAK3257675.1"/>
    <property type="molecule type" value="Genomic_DNA"/>
</dbReference>
<feature type="compositionally biased region" description="Polar residues" evidence="1">
    <location>
        <begin position="296"/>
        <end position="318"/>
    </location>
</feature>
<evidence type="ECO:0000313" key="2">
    <source>
        <dbReference type="EMBL" id="KAK3257675.1"/>
    </source>
</evidence>
<feature type="region of interest" description="Disordered" evidence="1">
    <location>
        <begin position="269"/>
        <end position="384"/>
    </location>
</feature>
<feature type="compositionally biased region" description="Basic and acidic residues" evidence="1">
    <location>
        <begin position="602"/>
        <end position="615"/>
    </location>
</feature>
<sequence length="996" mass="104841">GLQLVNKHTEATEEVPAPIFAPGSPRVGADSAPVLSSNGQIDKLLLDVDVRATSTEVEESKVGTYGDVRPHQLTPFGVEVYGGLGAGEDGFLRHARNMDKSGRLPDTLAERDDLLSPGPERGVWTQEQNGASLEQVMALGEEEDQALIVHYVVLEGSWEGRDFPLAIDLVGDYVLKNDIFEDLLLASGSAKLDSNGRCRLPLRAVRHQVRREHSTSELVRATDPSIGFQCSIFFTLQGCLQHVYVAEEAGVSKVSHCIQVTQHVAPFEPGAEFPEDPPLAVEYIQPPEAPRGKSPASATRGLSTKTSKVTSRSASSLGDSEVAEMTKLEVQPAPSENPDMTANSEGLAAPKDASDQDLEAGKLPLIEGRGDKPGDTSRREDTTKQGRRWLCSCCFGSKKHFGALDDVAGRDAASEMSSNPLFDVSSPRADADSTTPKGTISPLIDPPATPSPSSALQAPVPPPPPPPPPASASASASSPSIPLPQPNQNHIPAAPPTPVSACLPPPPPLPAQPHCALRPSPRHPSTPAPPPIEPPPSTTGTPSAPLLPPPPQPPAPMQGPPAGRPTTRPRQGSAPDIRNNPPFGSPHLSTATFHGGGDSGQPEEHNYDRLTRSRSELASSSSSGPLSLPPRMSSLKNPIFQMLSNPEHPGISVSYSDPMFIEDEQGIVDNDGSGRLQHTSAVAESAQARAAWATVGAEGKDSGLGGASLGGTDVGAAARAGLDGEQLAARAGGAQQDCATPPAVAPRSLSRLCPQSPVAQAHGGGDNGSPGCPVSGEEVTEDSGGRLTSSHHRGSPGQRGVGEAPNLRTAQAPGAGLLRPSPSLAHRAGSGLSAETARMIGQYHPSPGKALRRSVFAAASFAMESPHRTDKSKSSFIFTQPASANQVQQEKAAVVIQQRIRGVIVRAQHRRLIKAALVIQRIYRKKCEADDRLYHCCCGASIPSPRPKKYLELFTMECTAKLESLLELAKELDTCTEKLVLYVGEEPMADNLPTVQ</sequence>
<feature type="non-terminal residue" evidence="2">
    <location>
        <position position="1"/>
    </location>
</feature>
<reference evidence="2 3" key="1">
    <citation type="journal article" date="2015" name="Genome Biol. Evol.">
        <title>Comparative Genomics of a Bacterivorous Green Alga Reveals Evolutionary Causalities and Consequences of Phago-Mixotrophic Mode of Nutrition.</title>
        <authorList>
            <person name="Burns J.A."/>
            <person name="Paasch A."/>
            <person name="Narechania A."/>
            <person name="Kim E."/>
        </authorList>
    </citation>
    <scope>NUCLEOTIDE SEQUENCE [LARGE SCALE GENOMIC DNA]</scope>
    <source>
        <strain evidence="2 3">PLY_AMNH</strain>
    </source>
</reference>
<gene>
    <name evidence="2" type="ORF">CYMTET_33250</name>
</gene>
<evidence type="ECO:0000256" key="1">
    <source>
        <dbReference type="SAM" id="MobiDB-lite"/>
    </source>
</evidence>
<feature type="non-terminal residue" evidence="2">
    <location>
        <position position="996"/>
    </location>
</feature>
<feature type="region of interest" description="Disordered" evidence="1">
    <location>
        <begin position="102"/>
        <end position="124"/>
    </location>
</feature>